<protein>
    <submittedName>
        <fullName evidence="2">Uncharacterized protein</fullName>
    </submittedName>
</protein>
<name>A0A061H3T0_9BASI</name>
<accession>A0A061H3T0</accession>
<feature type="region of interest" description="Disordered" evidence="1">
    <location>
        <begin position="143"/>
        <end position="242"/>
    </location>
</feature>
<dbReference type="PANTHER" id="PTHR23216">
    <property type="entry name" value="NUCLEOLAR AND COILED-BODY PHOSPHOPROTEIN 1"/>
    <property type="match status" value="1"/>
</dbReference>
<feature type="compositionally biased region" description="Polar residues" evidence="1">
    <location>
        <begin position="233"/>
        <end position="242"/>
    </location>
</feature>
<organism evidence="2 3">
    <name type="scientific">Pseudozyma flocculosa PF-1</name>
    <dbReference type="NCBI Taxonomy" id="1277687"/>
    <lineage>
        <taxon>Eukaryota</taxon>
        <taxon>Fungi</taxon>
        <taxon>Dikarya</taxon>
        <taxon>Basidiomycota</taxon>
        <taxon>Ustilaginomycotina</taxon>
        <taxon>Ustilaginomycetes</taxon>
        <taxon>Ustilaginales</taxon>
        <taxon>Ustilaginaceae</taxon>
        <taxon>Pseudozyma</taxon>
    </lineage>
</organism>
<feature type="region of interest" description="Disordered" evidence="1">
    <location>
        <begin position="532"/>
        <end position="597"/>
    </location>
</feature>
<dbReference type="GO" id="GO:0005730">
    <property type="term" value="C:nucleolus"/>
    <property type="evidence" value="ECO:0007669"/>
    <property type="project" value="InterPro"/>
</dbReference>
<evidence type="ECO:0000313" key="2">
    <source>
        <dbReference type="EMBL" id="EPQ26540.1"/>
    </source>
</evidence>
<evidence type="ECO:0000313" key="3">
    <source>
        <dbReference type="Proteomes" id="UP000053664"/>
    </source>
</evidence>
<feature type="compositionally biased region" description="Low complexity" evidence="1">
    <location>
        <begin position="185"/>
        <end position="232"/>
    </location>
</feature>
<dbReference type="GeneID" id="19319945"/>
<evidence type="ECO:0000256" key="1">
    <source>
        <dbReference type="SAM" id="MobiDB-lite"/>
    </source>
</evidence>
<dbReference type="OrthoDB" id="2536675at2759"/>
<proteinExistence type="predicted"/>
<feature type="compositionally biased region" description="Low complexity" evidence="1">
    <location>
        <begin position="61"/>
        <end position="90"/>
    </location>
</feature>
<dbReference type="Proteomes" id="UP000053664">
    <property type="component" value="Unassembled WGS sequence"/>
</dbReference>
<dbReference type="EMBL" id="KE361644">
    <property type="protein sequence ID" value="EPQ26540.1"/>
    <property type="molecule type" value="Genomic_DNA"/>
</dbReference>
<dbReference type="HOGENOM" id="CLU_379055_0_0_1"/>
<dbReference type="RefSeq" id="XP_007881589.1">
    <property type="nucleotide sequence ID" value="XM_007883398.1"/>
</dbReference>
<dbReference type="PANTHER" id="PTHR23216:SF1">
    <property type="entry name" value="NUCLEOLAR AND COILED-BODY PHOSPHOPROTEIN 1"/>
    <property type="match status" value="1"/>
</dbReference>
<reference evidence="2 3" key="1">
    <citation type="journal article" date="2013" name="Plant Cell">
        <title>The transition from a phytopathogenic smut ancestor to an anamorphic biocontrol agent deciphered by comparative whole-genome analysis.</title>
        <authorList>
            <person name="Lefebvre F."/>
            <person name="Joly D.L."/>
            <person name="Labbe C."/>
            <person name="Teichmann B."/>
            <person name="Linning R."/>
            <person name="Belzile F."/>
            <person name="Bakkeren G."/>
            <person name="Belanger R.R."/>
        </authorList>
    </citation>
    <scope>NUCLEOTIDE SEQUENCE [LARGE SCALE GENOMIC DNA]</scope>
    <source>
        <strain evidence="2 3">PF-1</strain>
    </source>
</reference>
<feature type="compositionally biased region" description="Low complexity" evidence="1">
    <location>
        <begin position="169"/>
        <end position="178"/>
    </location>
</feature>
<dbReference type="AlphaFoldDB" id="A0A061H3T0"/>
<dbReference type="InterPro" id="IPR039191">
    <property type="entry name" value="Nopp140-like"/>
</dbReference>
<gene>
    <name evidence="2" type="ORF">PFL1_05862</name>
</gene>
<dbReference type="eggNOG" id="ENOG502SY8G">
    <property type="taxonomic scope" value="Eukaryota"/>
</dbReference>
<sequence>MGVSSTARLPNLSAQSIPALFTHIQTASGARVVTRWTITIRSFRAVPVPASAYPRDDDDASGTSSTANHASAAAANASSSSSSASPAAAANDGGPTPITKPRTMWHIWISDYPGLVFVLIEDSGKLSRAKVWREWEVRKKAWRKDRRQHLRQESTRRAQQAQHAHDDASAATGAAATHQGPSINDADSAAPADTQPQPQSASQSDPAAAQSTASAAAPTPDASSAPASQSQSVAVSITSPDQGQPVAAAAAATADDDVVMVDAASSAQGRAGLGSHTSSPKPPFRLPSHTRLTLSVLSASLPALLSKLNLPPPHGAPVGTAGPGAWVPRGAAVSIEGLVLDIGHMPAAAAGPIGGPADSSVMQSSNWRVRVGGVVGGGGRSAGAVIEAEFLPLESGTPGTGMLTDFLQALLPPNIGMLTTSTIGGTGQGGASMSTAGGGGVHARGGLAASGGMPGYGSRSAMGAGMAPLPFPGSNVGMMGGGGVNPARPSAASASQSGSVTVPVISDQLWEEVVPRSGAEWRRMIERRSLVDEAQRRQRKRDRAAAASAQRAEQGDSGLANDGASEIDMMDTDDENGAPPGSATVGVPAEDSDEDDDKPLGLLTAQAQQQQAAAAAAAAAVLPAKQDDGVRLHFQGLQAGSDSAAQSDKGWGGVERGRRMAFTYVQMLRAEGLI</sequence>
<feature type="region of interest" description="Disordered" evidence="1">
    <location>
        <begin position="51"/>
        <end position="98"/>
    </location>
</feature>
<dbReference type="KEGG" id="pfp:PFL1_05862"/>